<evidence type="ECO:0000256" key="6">
    <source>
        <dbReference type="PROSITE-ProRule" id="PRU00042"/>
    </source>
</evidence>
<keyword evidence="3 6" id="KW-0863">Zinc-finger</keyword>
<evidence type="ECO:0000256" key="2">
    <source>
        <dbReference type="ARBA" id="ARBA00022737"/>
    </source>
</evidence>
<evidence type="ECO:0000259" key="7">
    <source>
        <dbReference type="PROSITE" id="PS50157"/>
    </source>
</evidence>
<dbReference type="Gene3D" id="3.30.160.60">
    <property type="entry name" value="Classic Zinc Finger"/>
    <property type="match status" value="4"/>
</dbReference>
<dbReference type="GO" id="GO:0008270">
    <property type="term" value="F:zinc ion binding"/>
    <property type="evidence" value="ECO:0007669"/>
    <property type="project" value="UniProtKB-KW"/>
</dbReference>
<accession>A0A7L1WBW6</accession>
<reference evidence="8 9" key="1">
    <citation type="submission" date="2019-09" db="EMBL/GenBank/DDBJ databases">
        <title>Bird 10,000 Genomes (B10K) Project - Family phase.</title>
        <authorList>
            <person name="Zhang G."/>
        </authorList>
    </citation>
    <scope>NUCLEOTIDE SEQUENCE [LARGE SCALE GENOMIC DNA]</scope>
    <source>
        <strain evidence="8">B10K-DU-002-20</strain>
        <tissue evidence="8">Muscle</tissue>
    </source>
</reference>
<dbReference type="OrthoDB" id="9439903at2759"/>
<keyword evidence="1" id="KW-0479">Metal-binding</keyword>
<keyword evidence="2" id="KW-0677">Repeat</keyword>
<organism evidence="8 9">
    <name type="scientific">Certhia brachydactyla</name>
    <name type="common">short-toed tree-creeper</name>
    <dbReference type="NCBI Taxonomy" id="73330"/>
    <lineage>
        <taxon>Eukaryota</taxon>
        <taxon>Metazoa</taxon>
        <taxon>Chordata</taxon>
        <taxon>Craniata</taxon>
        <taxon>Vertebrata</taxon>
        <taxon>Euteleostomi</taxon>
        <taxon>Archelosauria</taxon>
        <taxon>Archosauria</taxon>
        <taxon>Dinosauria</taxon>
        <taxon>Saurischia</taxon>
        <taxon>Theropoda</taxon>
        <taxon>Coelurosauria</taxon>
        <taxon>Aves</taxon>
        <taxon>Neognathae</taxon>
        <taxon>Neoaves</taxon>
        <taxon>Telluraves</taxon>
        <taxon>Australaves</taxon>
        <taxon>Passeriformes</taxon>
        <taxon>Certhiidae</taxon>
        <taxon>Certhiinae</taxon>
        <taxon>Certhia</taxon>
    </lineage>
</organism>
<evidence type="ECO:0000313" key="8">
    <source>
        <dbReference type="EMBL" id="NXO94628.1"/>
    </source>
</evidence>
<dbReference type="Proteomes" id="UP000536092">
    <property type="component" value="Unassembled WGS sequence"/>
</dbReference>
<dbReference type="PROSITE" id="PS00028">
    <property type="entry name" value="ZINC_FINGER_C2H2_1"/>
    <property type="match status" value="1"/>
</dbReference>
<dbReference type="FunFam" id="3.30.160.60:FF:002343">
    <property type="entry name" value="Zinc finger protein 33A"/>
    <property type="match status" value="1"/>
</dbReference>
<dbReference type="AlphaFoldDB" id="A0A7L1WBW6"/>
<dbReference type="Pfam" id="PF00096">
    <property type="entry name" value="zf-C2H2"/>
    <property type="match status" value="1"/>
</dbReference>
<dbReference type="InterPro" id="IPR036236">
    <property type="entry name" value="Znf_C2H2_sf"/>
</dbReference>
<dbReference type="PANTHER" id="PTHR24377">
    <property type="entry name" value="IP01015P-RELATED"/>
    <property type="match status" value="1"/>
</dbReference>
<dbReference type="FunFam" id="3.30.160.60:FF:000100">
    <property type="entry name" value="Zinc finger 45-like"/>
    <property type="match status" value="1"/>
</dbReference>
<evidence type="ECO:0000256" key="1">
    <source>
        <dbReference type="ARBA" id="ARBA00022723"/>
    </source>
</evidence>
<feature type="non-terminal residue" evidence="8">
    <location>
        <position position="1"/>
    </location>
</feature>
<feature type="domain" description="C2H2-type" evidence="7">
    <location>
        <begin position="4"/>
        <end position="25"/>
    </location>
</feature>
<evidence type="ECO:0000256" key="3">
    <source>
        <dbReference type="ARBA" id="ARBA00022771"/>
    </source>
</evidence>
<dbReference type="EMBL" id="VXBV01003755">
    <property type="protein sequence ID" value="NXO94628.1"/>
    <property type="molecule type" value="Genomic_DNA"/>
</dbReference>
<feature type="domain" description="C2H2-type" evidence="7">
    <location>
        <begin position="54"/>
        <end position="82"/>
    </location>
</feature>
<evidence type="ECO:0000313" key="9">
    <source>
        <dbReference type="Proteomes" id="UP000536092"/>
    </source>
</evidence>
<gene>
    <name evidence="8" type="primary">Znf256</name>
    <name evidence="8" type="ORF">CERBRA_R01514</name>
</gene>
<evidence type="ECO:0000256" key="4">
    <source>
        <dbReference type="ARBA" id="ARBA00022833"/>
    </source>
</evidence>
<feature type="non-terminal residue" evidence="8">
    <location>
        <position position="101"/>
    </location>
</feature>
<evidence type="ECO:0000256" key="5">
    <source>
        <dbReference type="ARBA" id="ARBA00023242"/>
    </source>
</evidence>
<keyword evidence="5" id="KW-0539">Nucleus</keyword>
<comment type="caution">
    <text evidence="8">The sequence shown here is derived from an EMBL/GenBank/DDBJ whole genome shotgun (WGS) entry which is preliminary data.</text>
</comment>
<feature type="domain" description="C2H2-type" evidence="7">
    <location>
        <begin position="83"/>
        <end position="101"/>
    </location>
</feature>
<proteinExistence type="predicted"/>
<sequence length="101" mass="11771">LEWGKSFSNSSDLLIHQWVHTGKWPYECEECGKSFSQSSNLNCHQKSHTVGRPYQCLERRNNFSLHSHLIYHLKNTHTGEEPSMCRECGKRFSDCSNLTCH</sequence>
<keyword evidence="9" id="KW-1185">Reference proteome</keyword>
<dbReference type="SMART" id="SM00355">
    <property type="entry name" value="ZnF_C2H2"/>
    <property type="match status" value="2"/>
</dbReference>
<protein>
    <submittedName>
        <fullName evidence="8">ZN256 protein</fullName>
    </submittedName>
</protein>
<feature type="domain" description="C2H2-type" evidence="7">
    <location>
        <begin position="26"/>
        <end position="53"/>
    </location>
</feature>
<dbReference type="InterPro" id="IPR050826">
    <property type="entry name" value="Krueppel_C2H2_ZnFinger"/>
</dbReference>
<dbReference type="InterPro" id="IPR013087">
    <property type="entry name" value="Znf_C2H2_type"/>
</dbReference>
<dbReference type="SUPFAM" id="SSF57667">
    <property type="entry name" value="beta-beta-alpha zinc fingers"/>
    <property type="match status" value="2"/>
</dbReference>
<dbReference type="PROSITE" id="PS50157">
    <property type="entry name" value="ZINC_FINGER_C2H2_2"/>
    <property type="match status" value="4"/>
</dbReference>
<name>A0A7L1WBW6_9PASS</name>
<keyword evidence="4" id="KW-0862">Zinc</keyword>